<dbReference type="GO" id="GO:0051087">
    <property type="term" value="F:protein-folding chaperone binding"/>
    <property type="evidence" value="ECO:0007669"/>
    <property type="project" value="TreeGrafter"/>
</dbReference>
<comment type="function">
    <text evidence="3 4">Together with the chaperonin GroEL, plays an essential role in assisting protein folding. The GroEL-GroES system forms a nano-cage that allows encapsulation of the non-native substrate proteins and provides a physical environment optimized to promote and accelerate protein folding. GroES binds to the apical surface of the GroEL ring, thereby capping the opening of the GroEL channel.</text>
</comment>
<dbReference type="PANTHER" id="PTHR10772">
    <property type="entry name" value="10 KDA HEAT SHOCK PROTEIN"/>
    <property type="match status" value="1"/>
</dbReference>
<comment type="caution">
    <text evidence="5">The sequence shown here is derived from an EMBL/GenBank/DDBJ whole genome shotgun (WGS) entry which is preliminary data.</text>
</comment>
<accession>A0A5C5UW61</accession>
<keyword evidence="6" id="KW-1185">Reference proteome</keyword>
<name>A0A5C5UW61_9BACT</name>
<organism evidence="5 6">
    <name type="scientific">Blastopirellula retiformator</name>
    <dbReference type="NCBI Taxonomy" id="2527970"/>
    <lineage>
        <taxon>Bacteria</taxon>
        <taxon>Pseudomonadati</taxon>
        <taxon>Planctomycetota</taxon>
        <taxon>Planctomycetia</taxon>
        <taxon>Pirellulales</taxon>
        <taxon>Pirellulaceae</taxon>
        <taxon>Blastopirellula</taxon>
    </lineage>
</organism>
<dbReference type="PRINTS" id="PR00297">
    <property type="entry name" value="CHAPERONIN10"/>
</dbReference>
<protein>
    <recommendedName>
        <fullName evidence="3">Co-chaperonin GroES</fullName>
    </recommendedName>
    <alternativeName>
        <fullName evidence="3">10 kDa chaperonin</fullName>
    </alternativeName>
    <alternativeName>
        <fullName evidence="3">Chaperonin-10</fullName>
        <shortName evidence="3">Cpn10</shortName>
    </alternativeName>
</protein>
<dbReference type="Proteomes" id="UP000318878">
    <property type="component" value="Unassembled WGS sequence"/>
</dbReference>
<reference evidence="5 6" key="1">
    <citation type="submission" date="2019-02" db="EMBL/GenBank/DDBJ databases">
        <title>Deep-cultivation of Planctomycetes and their phenomic and genomic characterization uncovers novel biology.</title>
        <authorList>
            <person name="Wiegand S."/>
            <person name="Jogler M."/>
            <person name="Boedeker C."/>
            <person name="Pinto D."/>
            <person name="Vollmers J."/>
            <person name="Rivas-Marin E."/>
            <person name="Kohn T."/>
            <person name="Peeters S.H."/>
            <person name="Heuer A."/>
            <person name="Rast P."/>
            <person name="Oberbeckmann S."/>
            <person name="Bunk B."/>
            <person name="Jeske O."/>
            <person name="Meyerdierks A."/>
            <person name="Storesund J.E."/>
            <person name="Kallscheuer N."/>
            <person name="Luecker S."/>
            <person name="Lage O.M."/>
            <person name="Pohl T."/>
            <person name="Merkel B.J."/>
            <person name="Hornburger P."/>
            <person name="Mueller R.-W."/>
            <person name="Bruemmer F."/>
            <person name="Labrenz M."/>
            <person name="Spormann A.M."/>
            <person name="Op Den Camp H."/>
            <person name="Overmann J."/>
            <person name="Amann R."/>
            <person name="Jetten M.S.M."/>
            <person name="Mascher T."/>
            <person name="Medema M.H."/>
            <person name="Devos D.P."/>
            <person name="Kaster A.-K."/>
            <person name="Ovreas L."/>
            <person name="Rohde M."/>
            <person name="Galperin M.Y."/>
            <person name="Jogler C."/>
        </authorList>
    </citation>
    <scope>NUCLEOTIDE SEQUENCE [LARGE SCALE GENOMIC DNA]</scope>
    <source>
        <strain evidence="5 6">Enr8</strain>
    </source>
</reference>
<comment type="subunit">
    <text evidence="3">Heptamer of 7 subunits arranged in a ring. Interacts with the chaperonin GroEL.</text>
</comment>
<comment type="subcellular location">
    <subcellularLocation>
        <location evidence="3">Cytoplasm</location>
    </subcellularLocation>
</comment>
<dbReference type="GO" id="GO:0046872">
    <property type="term" value="F:metal ion binding"/>
    <property type="evidence" value="ECO:0007669"/>
    <property type="project" value="TreeGrafter"/>
</dbReference>
<dbReference type="GO" id="GO:0005737">
    <property type="term" value="C:cytoplasm"/>
    <property type="evidence" value="ECO:0007669"/>
    <property type="project" value="UniProtKB-SubCell"/>
</dbReference>
<dbReference type="NCBIfam" id="NF001533">
    <property type="entry name" value="PRK00364.2-4"/>
    <property type="match status" value="1"/>
</dbReference>
<keyword evidence="3" id="KW-0963">Cytoplasm</keyword>
<dbReference type="GO" id="GO:0044183">
    <property type="term" value="F:protein folding chaperone"/>
    <property type="evidence" value="ECO:0007669"/>
    <property type="project" value="InterPro"/>
</dbReference>
<dbReference type="SMART" id="SM00883">
    <property type="entry name" value="Cpn10"/>
    <property type="match status" value="1"/>
</dbReference>
<evidence type="ECO:0000313" key="5">
    <source>
        <dbReference type="EMBL" id="TWT29863.1"/>
    </source>
</evidence>
<comment type="similarity">
    <text evidence="1 3 4">Belongs to the GroES chaperonin family.</text>
</comment>
<dbReference type="CDD" id="cd00320">
    <property type="entry name" value="cpn10"/>
    <property type="match status" value="1"/>
</dbReference>
<evidence type="ECO:0000256" key="4">
    <source>
        <dbReference type="RuleBase" id="RU000535"/>
    </source>
</evidence>
<dbReference type="RefSeq" id="WP_146435943.1">
    <property type="nucleotide sequence ID" value="NZ_SJPF01000006.1"/>
</dbReference>
<dbReference type="FunFam" id="2.30.33.40:FF:000001">
    <property type="entry name" value="10 kDa chaperonin"/>
    <property type="match status" value="1"/>
</dbReference>
<dbReference type="SUPFAM" id="SSF50129">
    <property type="entry name" value="GroES-like"/>
    <property type="match status" value="1"/>
</dbReference>
<sequence length="101" mass="10780">MAKKLKIRTLDDRVVVQPLDAEETTAGGIVLPGSAQEKPQRGTVLAVGPGKLLDSGARAELSITIGDEVIYGKYGGSDIEIDGEEYKILRESEILAKVVND</sequence>
<evidence type="ECO:0000313" key="6">
    <source>
        <dbReference type="Proteomes" id="UP000318878"/>
    </source>
</evidence>
<dbReference type="InterPro" id="IPR020818">
    <property type="entry name" value="Chaperonin_GroES"/>
</dbReference>
<dbReference type="GO" id="GO:0005524">
    <property type="term" value="F:ATP binding"/>
    <property type="evidence" value="ECO:0007669"/>
    <property type="project" value="InterPro"/>
</dbReference>
<dbReference type="PANTHER" id="PTHR10772:SF58">
    <property type="entry name" value="CO-CHAPERONIN GROES"/>
    <property type="match status" value="1"/>
</dbReference>
<gene>
    <name evidence="5" type="primary">groS_2</name>
    <name evidence="3" type="synonym">groES</name>
    <name evidence="3" type="synonym">groS</name>
    <name evidence="5" type="ORF">Enr8_45190</name>
</gene>
<dbReference type="InterPro" id="IPR011032">
    <property type="entry name" value="GroES-like_sf"/>
</dbReference>
<evidence type="ECO:0000256" key="3">
    <source>
        <dbReference type="HAMAP-Rule" id="MF_00580"/>
    </source>
</evidence>
<dbReference type="NCBIfam" id="NF001531">
    <property type="entry name" value="PRK00364.2-2"/>
    <property type="match status" value="1"/>
</dbReference>
<dbReference type="OrthoDB" id="9806791at2"/>
<dbReference type="EMBL" id="SJPF01000006">
    <property type="protein sequence ID" value="TWT29863.1"/>
    <property type="molecule type" value="Genomic_DNA"/>
</dbReference>
<dbReference type="AlphaFoldDB" id="A0A5C5UW61"/>
<dbReference type="InterPro" id="IPR037124">
    <property type="entry name" value="Chaperonin_GroES_sf"/>
</dbReference>
<dbReference type="Gene3D" id="2.30.33.40">
    <property type="entry name" value="GroES chaperonin"/>
    <property type="match status" value="1"/>
</dbReference>
<dbReference type="Pfam" id="PF00166">
    <property type="entry name" value="Cpn10"/>
    <property type="match status" value="1"/>
</dbReference>
<keyword evidence="2 3" id="KW-0143">Chaperone</keyword>
<dbReference type="GO" id="GO:0051082">
    <property type="term" value="F:unfolded protein binding"/>
    <property type="evidence" value="ECO:0007669"/>
    <property type="project" value="TreeGrafter"/>
</dbReference>
<evidence type="ECO:0000256" key="1">
    <source>
        <dbReference type="ARBA" id="ARBA00006975"/>
    </source>
</evidence>
<dbReference type="HAMAP" id="MF_00580">
    <property type="entry name" value="CH10"/>
    <property type="match status" value="1"/>
</dbReference>
<proteinExistence type="inferred from homology"/>
<evidence type="ECO:0000256" key="2">
    <source>
        <dbReference type="ARBA" id="ARBA00023186"/>
    </source>
</evidence>